<dbReference type="InterPro" id="IPR011933">
    <property type="entry name" value="Double_TM_dom"/>
</dbReference>
<keyword evidence="4 5" id="KW-0472">Membrane</keyword>
<dbReference type="InterPro" id="IPR036465">
    <property type="entry name" value="vWFA_dom_sf"/>
</dbReference>
<dbReference type="EMBL" id="BAABFA010000018">
    <property type="protein sequence ID" value="GAA4468067.1"/>
    <property type="molecule type" value="Genomic_DNA"/>
</dbReference>
<feature type="domain" description="VWFA" evidence="6">
    <location>
        <begin position="98"/>
        <end position="294"/>
    </location>
</feature>
<protein>
    <submittedName>
        <fullName evidence="7">VWA domain-containing protein</fullName>
    </submittedName>
</protein>
<dbReference type="InterPro" id="IPR024163">
    <property type="entry name" value="Aerotolerance_reg_N"/>
</dbReference>
<evidence type="ECO:0000256" key="4">
    <source>
        <dbReference type="ARBA" id="ARBA00023136"/>
    </source>
</evidence>
<keyword evidence="2 5" id="KW-0812">Transmembrane</keyword>
<feature type="transmembrane region" description="Helical" evidence="5">
    <location>
        <begin position="12"/>
        <end position="32"/>
    </location>
</feature>
<evidence type="ECO:0000259" key="6">
    <source>
        <dbReference type="PROSITE" id="PS50234"/>
    </source>
</evidence>
<dbReference type="SUPFAM" id="SSF53300">
    <property type="entry name" value="vWA-like"/>
    <property type="match status" value="1"/>
</dbReference>
<dbReference type="Proteomes" id="UP001500067">
    <property type="component" value="Unassembled WGS sequence"/>
</dbReference>
<evidence type="ECO:0000256" key="2">
    <source>
        <dbReference type="ARBA" id="ARBA00022692"/>
    </source>
</evidence>
<dbReference type="RefSeq" id="WP_345083706.1">
    <property type="nucleotide sequence ID" value="NZ_BAABFA010000018.1"/>
</dbReference>
<gene>
    <name evidence="7" type="ORF">GCM10023093_24970</name>
</gene>
<dbReference type="Gene3D" id="3.40.50.410">
    <property type="entry name" value="von Willebrand factor, type A domain"/>
    <property type="match status" value="1"/>
</dbReference>
<dbReference type="InterPro" id="IPR002035">
    <property type="entry name" value="VWF_A"/>
</dbReference>
<keyword evidence="1" id="KW-1003">Cell membrane</keyword>
<comment type="caution">
    <text evidence="7">The sequence shown here is derived from an EMBL/GenBank/DDBJ whole genome shotgun (WGS) entry which is preliminary data.</text>
</comment>
<evidence type="ECO:0000256" key="1">
    <source>
        <dbReference type="ARBA" id="ARBA00022475"/>
    </source>
</evidence>
<dbReference type="Pfam" id="PF00092">
    <property type="entry name" value="VWA"/>
    <property type="match status" value="1"/>
</dbReference>
<accession>A0ABP8NMG0</accession>
<evidence type="ECO:0000256" key="5">
    <source>
        <dbReference type="SAM" id="Phobius"/>
    </source>
</evidence>
<organism evidence="7 8">
    <name type="scientific">Nemorincola caseinilytica</name>
    <dbReference type="NCBI Taxonomy" id="2054315"/>
    <lineage>
        <taxon>Bacteria</taxon>
        <taxon>Pseudomonadati</taxon>
        <taxon>Bacteroidota</taxon>
        <taxon>Chitinophagia</taxon>
        <taxon>Chitinophagales</taxon>
        <taxon>Chitinophagaceae</taxon>
        <taxon>Nemorincola</taxon>
    </lineage>
</organism>
<proteinExistence type="predicted"/>
<sequence>MRQLMDLEHMSFAHPWFFLLLLVVPLMIWWQLRGRRNEQPVMRLTSLSGLVLPHGGTKARYRPVLFVLRVISVLMLIIALARPQSSNTTENVDSDGIDIVLCMDISGSMLAEDFKPNRMEAAKKQALSFIDERTTDRIGLVVFAGESFTLCPITIDHNVLKTQVARIESSLLTTSGTAIGSGLASAVGSLRPAKGKSKVVILMTDGTNNVNGGTTLDPATATEIAKLYGVRVYAIAIGTMGQALIPVPTPTGVQKMMMPTDVDEPLLKRIAAATNGKFYRATGNRSLADIYKDIDQLERTKVSITSYKHYAELFFPFAMVAVICLALEMILRYTVFRSVT</sequence>
<evidence type="ECO:0000313" key="8">
    <source>
        <dbReference type="Proteomes" id="UP001500067"/>
    </source>
</evidence>
<reference evidence="8" key="1">
    <citation type="journal article" date="2019" name="Int. J. Syst. Evol. Microbiol.">
        <title>The Global Catalogue of Microorganisms (GCM) 10K type strain sequencing project: providing services to taxonomists for standard genome sequencing and annotation.</title>
        <authorList>
            <consortium name="The Broad Institute Genomics Platform"/>
            <consortium name="The Broad Institute Genome Sequencing Center for Infectious Disease"/>
            <person name="Wu L."/>
            <person name="Ma J."/>
        </authorList>
    </citation>
    <scope>NUCLEOTIDE SEQUENCE [LARGE SCALE GENOMIC DNA]</scope>
    <source>
        <strain evidence="8">JCM 32105</strain>
    </source>
</reference>
<dbReference type="NCBIfam" id="TIGR02226">
    <property type="entry name" value="two_anch"/>
    <property type="match status" value="1"/>
</dbReference>
<dbReference type="PANTHER" id="PTHR22550:SF5">
    <property type="entry name" value="LEUCINE ZIPPER PROTEIN 4"/>
    <property type="match status" value="1"/>
</dbReference>
<name>A0ABP8NMG0_9BACT</name>
<evidence type="ECO:0000256" key="3">
    <source>
        <dbReference type="ARBA" id="ARBA00022989"/>
    </source>
</evidence>
<dbReference type="PROSITE" id="PS50234">
    <property type="entry name" value="VWFA"/>
    <property type="match status" value="1"/>
</dbReference>
<feature type="transmembrane region" description="Helical" evidence="5">
    <location>
        <begin position="64"/>
        <end position="81"/>
    </location>
</feature>
<dbReference type="SMART" id="SM00327">
    <property type="entry name" value="VWA"/>
    <property type="match status" value="1"/>
</dbReference>
<dbReference type="InterPro" id="IPR050768">
    <property type="entry name" value="UPF0353/GerABKA_families"/>
</dbReference>
<evidence type="ECO:0000313" key="7">
    <source>
        <dbReference type="EMBL" id="GAA4468067.1"/>
    </source>
</evidence>
<dbReference type="Pfam" id="PF07584">
    <property type="entry name" value="BatA"/>
    <property type="match status" value="1"/>
</dbReference>
<keyword evidence="3 5" id="KW-1133">Transmembrane helix</keyword>
<dbReference type="PANTHER" id="PTHR22550">
    <property type="entry name" value="SPORE GERMINATION PROTEIN"/>
    <property type="match status" value="1"/>
</dbReference>
<feature type="transmembrane region" description="Helical" evidence="5">
    <location>
        <begin position="313"/>
        <end position="331"/>
    </location>
</feature>
<keyword evidence="8" id="KW-1185">Reference proteome</keyword>